<gene>
    <name evidence="1" type="ORF">SAMN03080606_02094</name>
</gene>
<dbReference type="InterPro" id="IPR023198">
    <property type="entry name" value="PGP-like_dom2"/>
</dbReference>
<reference evidence="1 2" key="1">
    <citation type="submission" date="2016-10" db="EMBL/GenBank/DDBJ databases">
        <authorList>
            <person name="de Groot N.N."/>
        </authorList>
    </citation>
    <scope>NUCLEOTIDE SEQUENCE [LARGE SCALE GENOMIC DNA]</scope>
    <source>
        <strain evidence="1 2">DSM 18978</strain>
    </source>
</reference>
<sequence>MDKIELVIFDMDGLMFDTETLSKGSWKIVGEKHGFIFSDELFNEVIGLNIKATENVFKQAYGDDFPYVQLKEEKNKIMMEEIKKSGIGIKKGLKECIKYLKGNNILIAIASSSRRATIDFYLESANLLNEFDFIISGQEVANGKPSPEIFLACCEKLNVKKENTLVLEDSINGIKAAYDGNIKVIYIPDLVKIPEEIEKLTHQNLTDLLLVPEFIENINKVNCKNQG</sequence>
<dbReference type="CDD" id="cd07505">
    <property type="entry name" value="HAD_BPGM-like"/>
    <property type="match status" value="1"/>
</dbReference>
<dbReference type="SUPFAM" id="SSF56784">
    <property type="entry name" value="HAD-like"/>
    <property type="match status" value="1"/>
</dbReference>
<accession>A0A1G5HR53</accession>
<protein>
    <submittedName>
        <fullName evidence="1">Haloacid dehalogenase superfamily, subfamily IA, variant 3 with third motif having DD or ED/haloacid dehalogenase superfamily, subfamily IA, variant 1 with third motif having Dx(3-4)D or Dx(3-4)E</fullName>
    </submittedName>
</protein>
<keyword evidence="2" id="KW-1185">Reference proteome</keyword>
<dbReference type="InterPro" id="IPR006439">
    <property type="entry name" value="HAD-SF_hydro_IA"/>
</dbReference>
<dbReference type="Proteomes" id="UP000198636">
    <property type="component" value="Unassembled WGS sequence"/>
</dbReference>
<dbReference type="Gene3D" id="1.10.150.240">
    <property type="entry name" value="Putative phosphatase, domain 2"/>
    <property type="match status" value="1"/>
</dbReference>
<dbReference type="RefSeq" id="WP_091543102.1">
    <property type="nucleotide sequence ID" value="NZ_FMUS01000012.1"/>
</dbReference>
<dbReference type="STRING" id="1120976.SAMN03080606_02094"/>
<dbReference type="NCBIfam" id="TIGR01509">
    <property type="entry name" value="HAD-SF-IA-v3"/>
    <property type="match status" value="1"/>
</dbReference>
<organism evidence="1 2">
    <name type="scientific">Alkaliphilus peptidifermentans DSM 18978</name>
    <dbReference type="NCBI Taxonomy" id="1120976"/>
    <lineage>
        <taxon>Bacteria</taxon>
        <taxon>Bacillati</taxon>
        <taxon>Bacillota</taxon>
        <taxon>Clostridia</taxon>
        <taxon>Peptostreptococcales</taxon>
        <taxon>Natronincolaceae</taxon>
        <taxon>Alkaliphilus</taxon>
    </lineage>
</organism>
<dbReference type="PRINTS" id="PR00413">
    <property type="entry name" value="HADHALOGNASE"/>
</dbReference>
<evidence type="ECO:0000313" key="1">
    <source>
        <dbReference type="EMBL" id="SCY66161.1"/>
    </source>
</evidence>
<name>A0A1G5HR53_9FIRM</name>
<evidence type="ECO:0000313" key="2">
    <source>
        <dbReference type="Proteomes" id="UP000198636"/>
    </source>
</evidence>
<dbReference type="PANTHER" id="PTHR18901:SF38">
    <property type="entry name" value="PSEUDOURIDINE-5'-PHOSPHATASE"/>
    <property type="match status" value="1"/>
</dbReference>
<dbReference type="NCBIfam" id="TIGR01549">
    <property type="entry name" value="HAD-SF-IA-v1"/>
    <property type="match status" value="1"/>
</dbReference>
<dbReference type="InterPro" id="IPR023214">
    <property type="entry name" value="HAD_sf"/>
</dbReference>
<dbReference type="AlphaFoldDB" id="A0A1G5HR53"/>
<dbReference type="Pfam" id="PF13419">
    <property type="entry name" value="HAD_2"/>
    <property type="match status" value="1"/>
</dbReference>
<proteinExistence type="predicted"/>
<dbReference type="Gene3D" id="3.40.50.1000">
    <property type="entry name" value="HAD superfamily/HAD-like"/>
    <property type="match status" value="1"/>
</dbReference>
<dbReference type="OrthoDB" id="9797743at2"/>
<dbReference type="EMBL" id="FMUS01000012">
    <property type="protein sequence ID" value="SCY66161.1"/>
    <property type="molecule type" value="Genomic_DNA"/>
</dbReference>
<dbReference type="PANTHER" id="PTHR18901">
    <property type="entry name" value="2-DEOXYGLUCOSE-6-PHOSPHATE PHOSPHATASE 2"/>
    <property type="match status" value="1"/>
</dbReference>
<dbReference type="InterPro" id="IPR036412">
    <property type="entry name" value="HAD-like_sf"/>
</dbReference>
<dbReference type="InterPro" id="IPR041492">
    <property type="entry name" value="HAD_2"/>
</dbReference>
<dbReference type="SFLD" id="SFLDS00003">
    <property type="entry name" value="Haloacid_Dehalogenase"/>
    <property type="match status" value="1"/>
</dbReference>
<dbReference type="SFLD" id="SFLDG01129">
    <property type="entry name" value="C1.5:_HAD__Beta-PGM__Phosphata"/>
    <property type="match status" value="1"/>
</dbReference>